<comment type="caution">
    <text evidence="2">The sequence shown here is derived from an EMBL/GenBank/DDBJ whole genome shotgun (WGS) entry which is preliminary data.</text>
</comment>
<evidence type="ECO:0000256" key="1">
    <source>
        <dbReference type="SAM" id="MobiDB-lite"/>
    </source>
</evidence>
<feature type="compositionally biased region" description="Polar residues" evidence="1">
    <location>
        <begin position="261"/>
        <end position="291"/>
    </location>
</feature>
<evidence type="ECO:0000313" key="3">
    <source>
        <dbReference type="Proteomes" id="UP001556367"/>
    </source>
</evidence>
<gene>
    <name evidence="2" type="ORF">HGRIS_008539</name>
</gene>
<dbReference type="Proteomes" id="UP001556367">
    <property type="component" value="Unassembled WGS sequence"/>
</dbReference>
<feature type="region of interest" description="Disordered" evidence="1">
    <location>
        <begin position="1"/>
        <end position="183"/>
    </location>
</feature>
<feature type="compositionally biased region" description="Polar residues" evidence="1">
    <location>
        <begin position="52"/>
        <end position="62"/>
    </location>
</feature>
<feature type="compositionally biased region" description="Low complexity" evidence="1">
    <location>
        <begin position="112"/>
        <end position="124"/>
    </location>
</feature>
<evidence type="ECO:0000313" key="2">
    <source>
        <dbReference type="EMBL" id="KAL0951880.1"/>
    </source>
</evidence>
<feature type="compositionally biased region" description="Basic residues" evidence="1">
    <location>
        <begin position="77"/>
        <end position="86"/>
    </location>
</feature>
<feature type="compositionally biased region" description="Polar residues" evidence="1">
    <location>
        <begin position="8"/>
        <end position="23"/>
    </location>
</feature>
<sequence>MDFPPPSSQYGSSTMGPASSQPRLQWMQESEECPPLNDLLKAARAPTRKRNQPVTPTSSKSSLLFDVHSPPVERNLRPRPRPRPRHSVPGPSFPASILLDTGGASNAAQAGPSSSTSNPHPSSSTADALAADHNEQKLNDFQARLLRVAKPSLKGKEKAGGGPVPSVGSTTTKVFVEPQRQPRSIARMPSAMNVDALPPRHALPRSVHQDLKRVASNQAMCVDDGIFDGPSFLDVVHSTAKQAMAPLGKATSPVIAGSAPLRSTSTKRQPLARSTSMPSHSAKLSRSTTLEDTSEDLSTDSGMATFLEDTSAMDVDEGSEEGVDDTCTDNEDDSPSGERTAQTRRPGGAISRPPILAASQLHKSTSLALTQPFRPPLASTPAPGKAADLGYRGGQRGANPGDSRLPPAPIAAAVPPHRVGPPALGMRRSVSTSSSGGNGGYTKPADLPGKQKGFKVPFNSTSRGHTLGDVGKSLPVKPPASAARAPGLTAGYGSSAASVKKPLSSANVVNATIPVATSLSKKSAHVAPSKHITMPVSTSKPLETGKVVGSTTDSHNRDLALQSRAKDSTYGPEIALPPVEPAVDPDSSYEWPQEFDPDALNEVMAGYD</sequence>
<feature type="compositionally biased region" description="Acidic residues" evidence="1">
    <location>
        <begin position="314"/>
        <end position="335"/>
    </location>
</feature>
<proteinExistence type="predicted"/>
<feature type="region of interest" description="Disordered" evidence="1">
    <location>
        <begin position="246"/>
        <end position="495"/>
    </location>
</feature>
<accession>A0ABR3J9R5</accession>
<keyword evidence="3" id="KW-1185">Reference proteome</keyword>
<reference evidence="3" key="1">
    <citation type="submission" date="2024-06" db="EMBL/GenBank/DDBJ databases">
        <title>Multi-omics analyses provide insights into the biosynthesis of the anticancer antibiotic pleurotin in Hohenbuehelia grisea.</title>
        <authorList>
            <person name="Weaver J.A."/>
            <person name="Alberti F."/>
        </authorList>
    </citation>
    <scope>NUCLEOTIDE SEQUENCE [LARGE SCALE GENOMIC DNA]</scope>
    <source>
        <strain evidence="3">T-177</strain>
    </source>
</reference>
<name>A0ABR3J9R5_9AGAR</name>
<protein>
    <submittedName>
        <fullName evidence="2">Uncharacterized protein</fullName>
    </submittedName>
</protein>
<feature type="compositionally biased region" description="Low complexity" evidence="1">
    <location>
        <begin position="425"/>
        <end position="435"/>
    </location>
</feature>
<feature type="region of interest" description="Disordered" evidence="1">
    <location>
        <begin position="525"/>
        <end position="597"/>
    </location>
</feature>
<dbReference type="EMBL" id="JASNQZ010000011">
    <property type="protein sequence ID" value="KAL0951880.1"/>
    <property type="molecule type" value="Genomic_DNA"/>
</dbReference>
<organism evidence="2 3">
    <name type="scientific">Hohenbuehelia grisea</name>
    <dbReference type="NCBI Taxonomy" id="104357"/>
    <lineage>
        <taxon>Eukaryota</taxon>
        <taxon>Fungi</taxon>
        <taxon>Dikarya</taxon>
        <taxon>Basidiomycota</taxon>
        <taxon>Agaricomycotina</taxon>
        <taxon>Agaricomycetes</taxon>
        <taxon>Agaricomycetidae</taxon>
        <taxon>Agaricales</taxon>
        <taxon>Pleurotineae</taxon>
        <taxon>Pleurotaceae</taxon>
        <taxon>Hohenbuehelia</taxon>
    </lineage>
</organism>